<dbReference type="Proteomes" id="UP000324632">
    <property type="component" value="Chromosome 18"/>
</dbReference>
<dbReference type="PANTHER" id="PTHR10816:SF20">
    <property type="entry name" value="MYELIN TRANSCRIPTION FACTOR 1-LIKE PROTEIN"/>
    <property type="match status" value="1"/>
</dbReference>
<keyword evidence="9" id="KW-0804">Transcription</keyword>
<accession>A0A5A9NJZ9</accession>
<evidence type="ECO:0000256" key="5">
    <source>
        <dbReference type="ARBA" id="ARBA00022771"/>
    </source>
</evidence>
<evidence type="ECO:0000256" key="8">
    <source>
        <dbReference type="ARBA" id="ARBA00023125"/>
    </source>
</evidence>
<feature type="coiled-coil region" evidence="12">
    <location>
        <begin position="996"/>
        <end position="1062"/>
    </location>
</feature>
<keyword evidence="3" id="KW-0479">Metal-binding</keyword>
<keyword evidence="12" id="KW-0175">Coiled coil</keyword>
<dbReference type="SUPFAM" id="SSF103637">
    <property type="entry name" value="CCHHC domain"/>
    <property type="match status" value="4"/>
</dbReference>
<feature type="region of interest" description="Disordered" evidence="13">
    <location>
        <begin position="426"/>
        <end position="480"/>
    </location>
</feature>
<evidence type="ECO:0000313" key="16">
    <source>
        <dbReference type="Proteomes" id="UP000324632"/>
    </source>
</evidence>
<evidence type="ECO:0000256" key="4">
    <source>
        <dbReference type="ARBA" id="ARBA00022737"/>
    </source>
</evidence>
<dbReference type="GO" id="GO:0005634">
    <property type="term" value="C:nucleus"/>
    <property type="evidence" value="ECO:0007669"/>
    <property type="project" value="UniProtKB-SubCell"/>
</dbReference>
<dbReference type="GO" id="GO:0008270">
    <property type="term" value="F:zinc ion binding"/>
    <property type="evidence" value="ECO:0007669"/>
    <property type="project" value="UniProtKB-KW"/>
</dbReference>
<feature type="region of interest" description="Disordered" evidence="13">
    <location>
        <begin position="362"/>
        <end position="391"/>
    </location>
</feature>
<feature type="compositionally biased region" description="Basic and acidic residues" evidence="13">
    <location>
        <begin position="426"/>
        <end position="475"/>
    </location>
</feature>
<dbReference type="EMBL" id="SOYY01000018">
    <property type="protein sequence ID" value="KAA0708547.1"/>
    <property type="molecule type" value="Genomic_DNA"/>
</dbReference>
<comment type="similarity">
    <text evidence="2">Belongs to the MYT1 family.</text>
</comment>
<keyword evidence="10" id="KW-0539">Nucleus</keyword>
<comment type="subcellular location">
    <subcellularLocation>
        <location evidence="1">Nucleus</location>
    </subcellularLocation>
</comment>
<evidence type="ECO:0000256" key="2">
    <source>
        <dbReference type="ARBA" id="ARBA00010194"/>
    </source>
</evidence>
<keyword evidence="4" id="KW-0677">Repeat</keyword>
<feature type="compositionally biased region" description="Gly residues" evidence="13">
    <location>
        <begin position="639"/>
        <end position="650"/>
    </location>
</feature>
<evidence type="ECO:0000256" key="13">
    <source>
        <dbReference type="SAM" id="MobiDB-lite"/>
    </source>
</evidence>
<keyword evidence="7" id="KW-0805">Transcription regulation</keyword>
<dbReference type="AlphaFoldDB" id="A0A5A9NJZ9"/>
<feature type="compositionally biased region" description="Basic and acidic residues" evidence="13">
    <location>
        <begin position="604"/>
        <end position="615"/>
    </location>
</feature>
<keyword evidence="16" id="KW-1185">Reference proteome</keyword>
<dbReference type="Gene3D" id="4.10.320.30">
    <property type="match status" value="4"/>
</dbReference>
<gene>
    <name evidence="15" type="ORF">E1301_Tti005790</name>
</gene>
<keyword evidence="8" id="KW-0238">DNA-binding</keyword>
<evidence type="ECO:0000256" key="9">
    <source>
        <dbReference type="ARBA" id="ARBA00023163"/>
    </source>
</evidence>
<feature type="domain" description="Myelin transcription factor 1" evidence="14">
    <location>
        <begin position="554"/>
        <end position="807"/>
    </location>
</feature>
<evidence type="ECO:0000256" key="12">
    <source>
        <dbReference type="SAM" id="Coils"/>
    </source>
</evidence>
<dbReference type="FunFam" id="4.10.320.30:FF:000001">
    <property type="entry name" value="Myelin transcription factor 1-like, a"/>
    <property type="match status" value="4"/>
</dbReference>
<protein>
    <submittedName>
        <fullName evidence="15">Myelin transcription factor 1-like protein</fullName>
    </submittedName>
</protein>
<dbReference type="Pfam" id="PF01530">
    <property type="entry name" value="zf-C2HC"/>
    <property type="match status" value="4"/>
</dbReference>
<feature type="compositionally biased region" description="Low complexity" evidence="13">
    <location>
        <begin position="619"/>
        <end position="638"/>
    </location>
</feature>
<dbReference type="PROSITE" id="PS51802">
    <property type="entry name" value="ZF_CCHHC"/>
    <property type="match status" value="4"/>
</dbReference>
<feature type="region of interest" description="Disordered" evidence="13">
    <location>
        <begin position="592"/>
        <end position="655"/>
    </location>
</feature>
<dbReference type="InterPro" id="IPR013681">
    <property type="entry name" value="Myelin_TF"/>
</dbReference>
<feature type="compositionally biased region" description="Acidic residues" evidence="13">
    <location>
        <begin position="93"/>
        <end position="123"/>
    </location>
</feature>
<evidence type="ECO:0000256" key="1">
    <source>
        <dbReference type="ARBA" id="ARBA00004123"/>
    </source>
</evidence>
<organism evidence="15 16">
    <name type="scientific">Triplophysa tibetana</name>
    <dbReference type="NCBI Taxonomy" id="1572043"/>
    <lineage>
        <taxon>Eukaryota</taxon>
        <taxon>Metazoa</taxon>
        <taxon>Chordata</taxon>
        <taxon>Craniata</taxon>
        <taxon>Vertebrata</taxon>
        <taxon>Euteleostomi</taxon>
        <taxon>Actinopterygii</taxon>
        <taxon>Neopterygii</taxon>
        <taxon>Teleostei</taxon>
        <taxon>Ostariophysi</taxon>
        <taxon>Cypriniformes</taxon>
        <taxon>Nemacheilidae</taxon>
        <taxon>Triplophysa</taxon>
    </lineage>
</organism>
<dbReference type="InterPro" id="IPR036060">
    <property type="entry name" value="Znf_C2H2C_sf"/>
</dbReference>
<evidence type="ECO:0000256" key="7">
    <source>
        <dbReference type="ARBA" id="ARBA00023015"/>
    </source>
</evidence>
<evidence type="ECO:0000256" key="11">
    <source>
        <dbReference type="PROSITE-ProRule" id="PRU01143"/>
    </source>
</evidence>
<feature type="compositionally biased region" description="Acidic residues" evidence="13">
    <location>
        <begin position="205"/>
        <end position="215"/>
    </location>
</feature>
<evidence type="ECO:0000313" key="15">
    <source>
        <dbReference type="EMBL" id="KAA0708547.1"/>
    </source>
</evidence>
<dbReference type="GO" id="GO:0000981">
    <property type="term" value="F:DNA-binding transcription factor activity, RNA polymerase II-specific"/>
    <property type="evidence" value="ECO:0007669"/>
    <property type="project" value="TreeGrafter"/>
</dbReference>
<dbReference type="PANTHER" id="PTHR10816">
    <property type="entry name" value="MYELIN TRANSCRIPTION FACTOR 1-RELATED"/>
    <property type="match status" value="1"/>
</dbReference>
<dbReference type="Pfam" id="PF08474">
    <property type="entry name" value="MYT1"/>
    <property type="match status" value="1"/>
</dbReference>
<evidence type="ECO:0000256" key="6">
    <source>
        <dbReference type="ARBA" id="ARBA00022833"/>
    </source>
</evidence>
<feature type="region of interest" description="Disordered" evidence="13">
    <location>
        <begin position="1"/>
        <end position="164"/>
    </location>
</feature>
<feature type="region of interest" description="Disordered" evidence="13">
    <location>
        <begin position="192"/>
        <end position="229"/>
    </location>
</feature>
<evidence type="ECO:0000256" key="3">
    <source>
        <dbReference type="ARBA" id="ARBA00022723"/>
    </source>
</evidence>
<reference evidence="15 16" key="1">
    <citation type="journal article" date="2019" name="Mol. Ecol. Resour.">
        <title>Chromosome-level genome assembly of Triplophysa tibetana, a fish adapted to the harsh high-altitude environment of the Tibetan Plateau.</title>
        <authorList>
            <person name="Yang X."/>
            <person name="Liu H."/>
            <person name="Ma Z."/>
            <person name="Zou Y."/>
            <person name="Zou M."/>
            <person name="Mao Y."/>
            <person name="Li X."/>
            <person name="Wang H."/>
            <person name="Chen T."/>
            <person name="Wang W."/>
            <person name="Yang R."/>
        </authorList>
    </citation>
    <scope>NUCLEOTIDE SEQUENCE [LARGE SCALE GENOMIC DNA]</scope>
    <source>
        <strain evidence="15">TTIB1903HZAU</strain>
        <tissue evidence="15">Muscle</tissue>
    </source>
</reference>
<feature type="compositionally biased region" description="Polar residues" evidence="13">
    <location>
        <begin position="127"/>
        <end position="147"/>
    </location>
</feature>
<name>A0A5A9NJZ9_9TELE</name>
<sequence>MKNRWKMKGLLFPSEEPCRPQHSCSKGGQKRASAPSVWTVRQSDISPSVYGCPLAKKRKTQEKPPQEPASKRRPFLTMADGELSMYESYAAETMEEGEEREQEEIEEVEEEEGEEEGDDEEEEIHSKNCTLFSTEDNYSSAGQSKSNRILEKDNNNNNNVNNEEYENYDELVAKSLLNLGKIAEDAAYQAMTESEMNSNSSNSAGEDDDEDEYDGSEQGGQKGELSVDLDSDVVRETVDSLKLLAQGHGAVLPDEGYPDAMSGDACAAGHANGRGRAEESEEEVCLSSLECLRNQCFDLARKLSETHTPERPLMEQHHVEHQHHQPLHHMPRYDNCQLDQQRPLERNYSDMVNLMKLEEQLSPASRGYPSSCAHEGDEDTTSVASERSDEAFDMTKGNLSLLEKAIALESERAKVMRDRMASEQMVARRDNHRLHGEHSPRQSSGAEERKARLHHDGTKRAYYPKDSRGEKKESKCPTPGCDGTGHVTGLYPHHRSLSGCPHKDRVPPETAAEKMTKVQEKHPGCDSSKSNQASDRVLRPMCFVKQLEIPQFGYKNNVPTSTPRSNLAKELEKYSKTTFDYDNSFDNQSHAYGKRSLFPKHHGRDTSPKGYDAKRYCKTSSPTSSTTSSYAPSSSSLSCGGGRGGGGGGSSASSTCSKSSFDYTHDMEAAHMAATAILNLSTRCREMPQSLSGKGPELLVQSPNDHDGDENGTLDLCRAGGLVEGSGGTVLTPLQPMSPQRQAMLNSHCYQMSTADCWDLPVDYTKIKRLDEDHKEDDLDPLQDLLEDQQYSGEVALPSPKHKYAPCKESKKELLTLSSCQLADKGMRGMMTSNSQDLKCPTPGCDGSGHITGNYASHRSLSGCPRAKKSGIKIMHSKEDKDDQEPIRCPVPGCDGQGHVTGKYASHRSASGCPLAAKRQKDGYVNGAPFSWKSGKTDGMTCPTPGCDGSGHVSGSFLTHRSLSGCPRATSAMKKARMTGVEMLTIKQRASKGIENDEEIKQLDEEIKDLNESNNQVESDMIKLRTQITTMETNLKTIEDENKVIEQQNDSLLHELANLSQSLINSLANIQLPHMVSANEGLHPKTDLHLPRLGEPMNEQNFDTYVSTLTDMYTHQDQYQSPENKALLENIKQAVQGIHV</sequence>
<comment type="caution">
    <text evidence="15">The sequence shown here is derived from an EMBL/GenBank/DDBJ whole genome shotgun (WGS) entry which is preliminary data.</text>
</comment>
<dbReference type="GO" id="GO:0000978">
    <property type="term" value="F:RNA polymerase II cis-regulatory region sequence-specific DNA binding"/>
    <property type="evidence" value="ECO:0007669"/>
    <property type="project" value="TreeGrafter"/>
</dbReference>
<proteinExistence type="inferred from homology"/>
<evidence type="ECO:0000259" key="14">
    <source>
        <dbReference type="Pfam" id="PF08474"/>
    </source>
</evidence>
<dbReference type="InterPro" id="IPR002515">
    <property type="entry name" value="Znf_C2H2C"/>
</dbReference>
<keyword evidence="6" id="KW-0862">Zinc</keyword>
<evidence type="ECO:0000256" key="10">
    <source>
        <dbReference type="ARBA" id="ARBA00023242"/>
    </source>
</evidence>
<keyword evidence="5 11" id="KW-0863">Zinc-finger</keyword>